<evidence type="ECO:0000256" key="1">
    <source>
        <dbReference type="ARBA" id="ARBA00023157"/>
    </source>
</evidence>
<feature type="signal peptide" evidence="3">
    <location>
        <begin position="1"/>
        <end position="18"/>
    </location>
</feature>
<dbReference type="PANTHER" id="PTHR24256">
    <property type="entry name" value="TRYPTASE-RELATED"/>
    <property type="match status" value="1"/>
</dbReference>
<evidence type="ECO:0000256" key="3">
    <source>
        <dbReference type="SAM" id="SignalP"/>
    </source>
</evidence>
<keyword evidence="6" id="KW-1185">Reference proteome</keyword>
<dbReference type="GO" id="GO:0006508">
    <property type="term" value="P:proteolysis"/>
    <property type="evidence" value="ECO:0007669"/>
    <property type="project" value="InterPro"/>
</dbReference>
<evidence type="ECO:0000313" key="5">
    <source>
        <dbReference type="EMBL" id="CAD7091163.1"/>
    </source>
</evidence>
<dbReference type="GO" id="GO:0004252">
    <property type="term" value="F:serine-type endopeptidase activity"/>
    <property type="evidence" value="ECO:0007669"/>
    <property type="project" value="InterPro"/>
</dbReference>
<name>A0A7R8V1T0_HERIL</name>
<keyword evidence="3" id="KW-0732">Signal</keyword>
<evidence type="ECO:0000256" key="2">
    <source>
        <dbReference type="ARBA" id="ARBA00024195"/>
    </source>
</evidence>
<dbReference type="OrthoDB" id="10059102at2759"/>
<keyword evidence="1" id="KW-1015">Disulfide bond</keyword>
<dbReference type="SUPFAM" id="SSF50494">
    <property type="entry name" value="Trypsin-like serine proteases"/>
    <property type="match status" value="1"/>
</dbReference>
<dbReference type="AlphaFoldDB" id="A0A7R8V1T0"/>
<dbReference type="Pfam" id="PF00089">
    <property type="entry name" value="Trypsin"/>
    <property type="match status" value="1"/>
</dbReference>
<feature type="domain" description="Peptidase S1" evidence="4">
    <location>
        <begin position="13"/>
        <end position="252"/>
    </location>
</feature>
<dbReference type="InterPro" id="IPR051487">
    <property type="entry name" value="Ser/Thr_Proteases_Immune/Dev"/>
</dbReference>
<gene>
    <name evidence="5" type="ORF">HERILL_LOCUS13593</name>
</gene>
<comment type="similarity">
    <text evidence="2">Belongs to the peptidase S1 family. CLIP subfamily.</text>
</comment>
<dbReference type="InterPro" id="IPR009003">
    <property type="entry name" value="Peptidase_S1_PA"/>
</dbReference>
<proteinExistence type="inferred from homology"/>
<sequence>MKSIVLSIFLTFLLGTAAIEEFKRSNTTHKRFYNIIVQRNPDSATRDLMCSGALISYNKVLTVAHCFFNSSRYSVPKENFAVMLGELGNAAKETRLIQIENILIHPEYSYDNDRQNDLAVVILREEVETDAEDIIPIGIATFALPLNTECIITTWLSLLWGWSLTERIQKIPVTVVDTGNCSAGAILSDRTICVYGNETELEGTYFLSGTPLICNNILAGLSSQTIRSSIPISLESFTNISFYSFWITNNATKRFYFVYIWMYLLASIKFVL</sequence>
<protein>
    <recommendedName>
        <fullName evidence="4">Peptidase S1 domain-containing protein</fullName>
    </recommendedName>
</protein>
<dbReference type="Proteomes" id="UP000594454">
    <property type="component" value="Chromosome 5"/>
</dbReference>
<dbReference type="InParanoid" id="A0A7R8V1T0"/>
<feature type="chain" id="PRO_5031074365" description="Peptidase S1 domain-containing protein" evidence="3">
    <location>
        <begin position="19"/>
        <end position="272"/>
    </location>
</feature>
<dbReference type="PROSITE" id="PS50240">
    <property type="entry name" value="TRYPSIN_DOM"/>
    <property type="match status" value="1"/>
</dbReference>
<dbReference type="InterPro" id="IPR001254">
    <property type="entry name" value="Trypsin_dom"/>
</dbReference>
<dbReference type="EMBL" id="LR899013">
    <property type="protein sequence ID" value="CAD7091163.1"/>
    <property type="molecule type" value="Genomic_DNA"/>
</dbReference>
<evidence type="ECO:0000259" key="4">
    <source>
        <dbReference type="PROSITE" id="PS50240"/>
    </source>
</evidence>
<dbReference type="SMART" id="SM00020">
    <property type="entry name" value="Tryp_SPc"/>
    <property type="match status" value="1"/>
</dbReference>
<dbReference type="Gene3D" id="2.40.10.10">
    <property type="entry name" value="Trypsin-like serine proteases"/>
    <property type="match status" value="1"/>
</dbReference>
<organism evidence="5 6">
    <name type="scientific">Hermetia illucens</name>
    <name type="common">Black soldier fly</name>
    <dbReference type="NCBI Taxonomy" id="343691"/>
    <lineage>
        <taxon>Eukaryota</taxon>
        <taxon>Metazoa</taxon>
        <taxon>Ecdysozoa</taxon>
        <taxon>Arthropoda</taxon>
        <taxon>Hexapoda</taxon>
        <taxon>Insecta</taxon>
        <taxon>Pterygota</taxon>
        <taxon>Neoptera</taxon>
        <taxon>Endopterygota</taxon>
        <taxon>Diptera</taxon>
        <taxon>Brachycera</taxon>
        <taxon>Stratiomyomorpha</taxon>
        <taxon>Stratiomyidae</taxon>
        <taxon>Hermetiinae</taxon>
        <taxon>Hermetia</taxon>
    </lineage>
</organism>
<evidence type="ECO:0000313" key="6">
    <source>
        <dbReference type="Proteomes" id="UP000594454"/>
    </source>
</evidence>
<accession>A0A7R8V1T0</accession>
<reference evidence="5 6" key="1">
    <citation type="submission" date="2020-11" db="EMBL/GenBank/DDBJ databases">
        <authorList>
            <person name="Wallbank WR R."/>
            <person name="Pardo Diaz C."/>
            <person name="Kozak K."/>
            <person name="Martin S."/>
            <person name="Jiggins C."/>
            <person name="Moest M."/>
            <person name="Warren A I."/>
            <person name="Generalovic N T."/>
            <person name="Byers J.R.P. K."/>
            <person name="Montejo-Kovacevich G."/>
            <person name="Yen C E."/>
        </authorList>
    </citation>
    <scope>NUCLEOTIDE SEQUENCE [LARGE SCALE GENOMIC DNA]</scope>
</reference>
<dbReference type="InterPro" id="IPR043504">
    <property type="entry name" value="Peptidase_S1_PA_chymotrypsin"/>
</dbReference>